<dbReference type="EMBL" id="AWXU01000007">
    <property type="protein sequence ID" value="KFN51375.1"/>
    <property type="molecule type" value="Genomic_DNA"/>
</dbReference>
<organism evidence="1 2">
    <name type="scientific">Arenimonas composti TR7-09 = DSM 18010</name>
    <dbReference type="NCBI Taxonomy" id="1121013"/>
    <lineage>
        <taxon>Bacteria</taxon>
        <taxon>Pseudomonadati</taxon>
        <taxon>Pseudomonadota</taxon>
        <taxon>Gammaproteobacteria</taxon>
        <taxon>Lysobacterales</taxon>
        <taxon>Lysobacteraceae</taxon>
        <taxon>Arenimonas</taxon>
    </lineage>
</organism>
<dbReference type="AlphaFoldDB" id="A0A091C3Z8"/>
<dbReference type="Proteomes" id="UP000029391">
    <property type="component" value="Unassembled WGS sequence"/>
</dbReference>
<accession>A0A091C3Z8</accession>
<evidence type="ECO:0000313" key="2">
    <source>
        <dbReference type="Proteomes" id="UP000029391"/>
    </source>
</evidence>
<reference evidence="1 2" key="1">
    <citation type="submission" date="2013-09" db="EMBL/GenBank/DDBJ databases">
        <title>Genome sequencing of Arenimonas composti.</title>
        <authorList>
            <person name="Chen F."/>
            <person name="Wang G."/>
        </authorList>
    </citation>
    <scope>NUCLEOTIDE SEQUENCE [LARGE SCALE GENOMIC DNA]</scope>
    <source>
        <strain evidence="1 2">TR7-09</strain>
    </source>
</reference>
<name>A0A091C3Z8_9GAMM</name>
<evidence type="ECO:0000313" key="1">
    <source>
        <dbReference type="EMBL" id="KFN51375.1"/>
    </source>
</evidence>
<dbReference type="RefSeq" id="WP_026816441.1">
    <property type="nucleotide sequence ID" value="NZ_AUFF01000002.1"/>
</dbReference>
<gene>
    <name evidence="1" type="ORF">P873_03660</name>
</gene>
<protein>
    <submittedName>
        <fullName evidence="1">Uncharacterized protein</fullName>
    </submittedName>
</protein>
<dbReference type="STRING" id="1121013.GCA_000426365_01040"/>
<sequence>MILVVENATDLQPIPQEPRRCSLEQALRNMGWPCPEATAAKHAVTPARRPLPLKPRLQVVPAPAPVRPVAVPLPQLQPMPQAAIAVAG</sequence>
<comment type="caution">
    <text evidence="1">The sequence shown here is derived from an EMBL/GenBank/DDBJ whole genome shotgun (WGS) entry which is preliminary data.</text>
</comment>
<keyword evidence="2" id="KW-1185">Reference proteome</keyword>
<proteinExistence type="predicted"/>